<dbReference type="Pfam" id="PF08241">
    <property type="entry name" value="Methyltransf_11"/>
    <property type="match status" value="1"/>
</dbReference>
<dbReference type="EMBL" id="UOGL01000362">
    <property type="protein sequence ID" value="VAX39727.1"/>
    <property type="molecule type" value="Genomic_DNA"/>
</dbReference>
<evidence type="ECO:0000313" key="3">
    <source>
        <dbReference type="EMBL" id="VAX39727.1"/>
    </source>
</evidence>
<reference evidence="3" key="1">
    <citation type="submission" date="2018-06" db="EMBL/GenBank/DDBJ databases">
        <authorList>
            <person name="Zhirakovskaya E."/>
        </authorList>
    </citation>
    <scope>NUCLEOTIDE SEQUENCE</scope>
</reference>
<accession>A0A3B1E7J8</accession>
<dbReference type="AlphaFoldDB" id="A0A3B1E7J8"/>
<protein>
    <recommendedName>
        <fullName evidence="2">Methyltransferase type 11 domain-containing protein</fullName>
    </recommendedName>
</protein>
<dbReference type="CDD" id="cd02440">
    <property type="entry name" value="AdoMet_MTases"/>
    <property type="match status" value="1"/>
</dbReference>
<name>A0A3B1E7J8_9ZZZZ</name>
<dbReference type="SUPFAM" id="SSF53335">
    <property type="entry name" value="S-adenosyl-L-methionine-dependent methyltransferases"/>
    <property type="match status" value="1"/>
</dbReference>
<proteinExistence type="predicted"/>
<dbReference type="PANTHER" id="PTHR43591">
    <property type="entry name" value="METHYLTRANSFERASE"/>
    <property type="match status" value="1"/>
</dbReference>
<sequence length="253" mass="28810">MSQQTLSTQKNSNGEEQPKIPKKKFPKRVLSRLVEFQGIRKLPFQQYRNHVKNHYDGPAGGVLALGSLVSLHEPLVGRMIRKKKFDTTRFNSILDVGSGAGQILGHLLKGTNEKTQIIAFDLSHQMLKRARNRVKDSRPNYVVGDMTQMPFPDESFDCITCGWVIEHLPDPRPGLIEFQRVLRPGGSLLLLATEDTLSGALTSRTWKCRTYNRKDLQKSCEESGLPWKEELWFTRLHRFLKMGGILVEATKPE</sequence>
<gene>
    <name evidence="3" type="ORF">MNBD_PLANCTO02-1096</name>
</gene>
<dbReference type="GO" id="GO:0008757">
    <property type="term" value="F:S-adenosylmethionine-dependent methyltransferase activity"/>
    <property type="evidence" value="ECO:0007669"/>
    <property type="project" value="InterPro"/>
</dbReference>
<dbReference type="InterPro" id="IPR013216">
    <property type="entry name" value="Methyltransf_11"/>
</dbReference>
<feature type="domain" description="Methyltransferase type 11" evidence="2">
    <location>
        <begin position="94"/>
        <end position="189"/>
    </location>
</feature>
<organism evidence="3">
    <name type="scientific">hydrothermal vent metagenome</name>
    <dbReference type="NCBI Taxonomy" id="652676"/>
    <lineage>
        <taxon>unclassified sequences</taxon>
        <taxon>metagenomes</taxon>
        <taxon>ecological metagenomes</taxon>
    </lineage>
</organism>
<dbReference type="Gene3D" id="3.40.50.150">
    <property type="entry name" value="Vaccinia Virus protein VP39"/>
    <property type="match status" value="1"/>
</dbReference>
<dbReference type="InterPro" id="IPR029063">
    <property type="entry name" value="SAM-dependent_MTases_sf"/>
</dbReference>
<evidence type="ECO:0000256" key="1">
    <source>
        <dbReference type="SAM" id="MobiDB-lite"/>
    </source>
</evidence>
<evidence type="ECO:0000259" key="2">
    <source>
        <dbReference type="Pfam" id="PF08241"/>
    </source>
</evidence>
<feature type="compositionally biased region" description="Polar residues" evidence="1">
    <location>
        <begin position="1"/>
        <end position="15"/>
    </location>
</feature>
<feature type="region of interest" description="Disordered" evidence="1">
    <location>
        <begin position="1"/>
        <end position="24"/>
    </location>
</feature>